<keyword evidence="3" id="KW-1185">Reference proteome</keyword>
<evidence type="ECO:0000313" key="2">
    <source>
        <dbReference type="EMBL" id="AVR46974.1"/>
    </source>
</evidence>
<feature type="compositionally biased region" description="Polar residues" evidence="1">
    <location>
        <begin position="95"/>
        <end position="106"/>
    </location>
</feature>
<organism evidence="2 3">
    <name type="scientific">Christiangramia fulva</name>
    <dbReference type="NCBI Taxonomy" id="2126553"/>
    <lineage>
        <taxon>Bacteria</taxon>
        <taxon>Pseudomonadati</taxon>
        <taxon>Bacteroidota</taxon>
        <taxon>Flavobacteriia</taxon>
        <taxon>Flavobacteriales</taxon>
        <taxon>Flavobacteriaceae</taxon>
        <taxon>Christiangramia</taxon>
    </lineage>
</organism>
<feature type="region of interest" description="Disordered" evidence="1">
    <location>
        <begin position="94"/>
        <end position="124"/>
    </location>
</feature>
<dbReference type="KEGG" id="grs:C7S20_17890"/>
<dbReference type="EMBL" id="CP028136">
    <property type="protein sequence ID" value="AVR46974.1"/>
    <property type="molecule type" value="Genomic_DNA"/>
</dbReference>
<evidence type="ECO:0000313" key="3">
    <source>
        <dbReference type="Proteomes" id="UP000241507"/>
    </source>
</evidence>
<sequence>MKPKKCISVEQARELQNHWVRSRGKEIERGQGYQDTREFWFSLDELQEYINYVREESEKQKVVNPGIRVYFGAYPPGKNNREKSYSTIFLAPTKDVTNSPTTTENNYDIEPLNESSGGVPPTTY</sequence>
<proteinExistence type="predicted"/>
<dbReference type="RefSeq" id="WP_107013745.1">
    <property type="nucleotide sequence ID" value="NZ_CP028136.1"/>
</dbReference>
<accession>A0A2R3Z9W3</accession>
<gene>
    <name evidence="2" type="ORF">C7S20_17890</name>
</gene>
<dbReference type="Proteomes" id="UP000241507">
    <property type="component" value="Chromosome"/>
</dbReference>
<dbReference type="AlphaFoldDB" id="A0A2R3Z9W3"/>
<protein>
    <submittedName>
        <fullName evidence="2">Uncharacterized protein</fullName>
    </submittedName>
</protein>
<reference evidence="3" key="1">
    <citation type="submission" date="2018-03" db="EMBL/GenBank/DDBJ databases">
        <title>Gramella fulva sp. nov., isolated from a dry surface of tidal flat.</title>
        <authorList>
            <person name="Hwang S.H."/>
            <person name="Hwang W.M."/>
            <person name="Kang K."/>
            <person name="Ahn T.-Y."/>
        </authorList>
    </citation>
    <scope>NUCLEOTIDE SEQUENCE [LARGE SCALE GENOMIC DNA]</scope>
    <source>
        <strain evidence="3">SH35</strain>
    </source>
</reference>
<dbReference type="OrthoDB" id="1440507at2"/>
<name>A0A2R3Z9W3_9FLAO</name>
<evidence type="ECO:0000256" key="1">
    <source>
        <dbReference type="SAM" id="MobiDB-lite"/>
    </source>
</evidence>